<accession>A0ACC0GGX4</accession>
<evidence type="ECO:0000313" key="2">
    <source>
        <dbReference type="Proteomes" id="UP001060215"/>
    </source>
</evidence>
<name>A0ACC0GGX4_9ERIC</name>
<keyword evidence="2" id="KW-1185">Reference proteome</keyword>
<proteinExistence type="predicted"/>
<protein>
    <submittedName>
        <fullName evidence="1">DNA polymerase eta</fullName>
    </submittedName>
</protein>
<evidence type="ECO:0000313" key="1">
    <source>
        <dbReference type="EMBL" id="KAI7999707.1"/>
    </source>
</evidence>
<reference evidence="1 2" key="1">
    <citation type="journal article" date="2022" name="Plant J.">
        <title>Chromosome-level genome of Camellia lanceoleosa provides a valuable resource for understanding genome evolution and self-incompatibility.</title>
        <authorList>
            <person name="Gong W."/>
            <person name="Xiao S."/>
            <person name="Wang L."/>
            <person name="Liao Z."/>
            <person name="Chang Y."/>
            <person name="Mo W."/>
            <person name="Hu G."/>
            <person name="Li W."/>
            <person name="Zhao G."/>
            <person name="Zhu H."/>
            <person name="Hu X."/>
            <person name="Ji K."/>
            <person name="Xiang X."/>
            <person name="Song Q."/>
            <person name="Yuan D."/>
            <person name="Jin S."/>
            <person name="Zhang L."/>
        </authorList>
    </citation>
    <scope>NUCLEOTIDE SEQUENCE [LARGE SCALE GENOMIC DNA]</scope>
    <source>
        <strain evidence="1">SQ_2022a</strain>
    </source>
</reference>
<comment type="caution">
    <text evidence="1">The sequence shown here is derived from an EMBL/GenBank/DDBJ whole genome shotgun (WGS) entry which is preliminary data.</text>
</comment>
<dbReference type="Proteomes" id="UP001060215">
    <property type="component" value="Chromosome 8"/>
</dbReference>
<dbReference type="EMBL" id="CM045765">
    <property type="protein sequence ID" value="KAI7999707.1"/>
    <property type="molecule type" value="Genomic_DNA"/>
</dbReference>
<organism evidence="1 2">
    <name type="scientific">Camellia lanceoleosa</name>
    <dbReference type="NCBI Taxonomy" id="1840588"/>
    <lineage>
        <taxon>Eukaryota</taxon>
        <taxon>Viridiplantae</taxon>
        <taxon>Streptophyta</taxon>
        <taxon>Embryophyta</taxon>
        <taxon>Tracheophyta</taxon>
        <taxon>Spermatophyta</taxon>
        <taxon>Magnoliopsida</taxon>
        <taxon>eudicotyledons</taxon>
        <taxon>Gunneridae</taxon>
        <taxon>Pentapetalae</taxon>
        <taxon>asterids</taxon>
        <taxon>Ericales</taxon>
        <taxon>Theaceae</taxon>
        <taxon>Camellia</taxon>
    </lineage>
</organism>
<gene>
    <name evidence="1" type="ORF">LOK49_LG09G02779</name>
</gene>
<sequence length="137" mass="15574">MVKDKGSSTILRFFQSCNNPSSSPKQEHVRTIHETKTSSSSSFQSVIGSSELIEVELCKENLLTPTEHSGMSILGRDDMRRDAWDYKIDEIDPTVVKELPPEIQEELQVWLRLQKRVANIGKRGSSIAHYFLPTKNI</sequence>